<dbReference type="GO" id="GO:0016301">
    <property type="term" value="F:kinase activity"/>
    <property type="evidence" value="ECO:0007669"/>
    <property type="project" value="UniProtKB-KW"/>
</dbReference>
<dbReference type="RefSeq" id="WP_114480430.1">
    <property type="nucleotide sequence ID" value="NZ_QPII01000017.1"/>
</dbReference>
<dbReference type="EMBL" id="QPII01000017">
    <property type="protein sequence ID" value="RCV87216.1"/>
    <property type="molecule type" value="Genomic_DNA"/>
</dbReference>
<comment type="caution">
    <text evidence="3">The sequence shown here is derived from an EMBL/GenBank/DDBJ whole genome shotgun (WGS) entry which is preliminary data.</text>
</comment>
<dbReference type="InterPro" id="IPR017438">
    <property type="entry name" value="ATP-NAD_kinase_N"/>
</dbReference>
<name>A0A368TS95_9GAMM</name>
<dbReference type="NCBIfam" id="TIGR00147">
    <property type="entry name" value="YegS/Rv2252/BmrU family lipid kinase"/>
    <property type="match status" value="1"/>
</dbReference>
<dbReference type="InterPro" id="IPR045540">
    <property type="entry name" value="YegS/DAGK_C"/>
</dbReference>
<dbReference type="Gene3D" id="2.60.200.40">
    <property type="match status" value="1"/>
</dbReference>
<dbReference type="InterPro" id="IPR005218">
    <property type="entry name" value="Diacylglycerol/lipid_kinase"/>
</dbReference>
<keyword evidence="4" id="KW-1185">Reference proteome</keyword>
<gene>
    <name evidence="3" type="ORF">DU505_18295</name>
</gene>
<dbReference type="Pfam" id="PF19279">
    <property type="entry name" value="YegS_C"/>
    <property type="match status" value="1"/>
</dbReference>
<dbReference type="Pfam" id="PF00781">
    <property type="entry name" value="DAGK_cat"/>
    <property type="match status" value="1"/>
</dbReference>
<dbReference type="PROSITE" id="PS50146">
    <property type="entry name" value="DAGK"/>
    <property type="match status" value="1"/>
</dbReference>
<evidence type="ECO:0000259" key="2">
    <source>
        <dbReference type="PROSITE" id="PS50146"/>
    </source>
</evidence>
<dbReference type="OrthoDB" id="142078at2"/>
<dbReference type="GO" id="GO:0005524">
    <property type="term" value="F:ATP binding"/>
    <property type="evidence" value="ECO:0007669"/>
    <property type="project" value="InterPro"/>
</dbReference>
<dbReference type="InterPro" id="IPR004363">
    <property type="entry name" value="Methylgl_synth"/>
</dbReference>
<evidence type="ECO:0000313" key="4">
    <source>
        <dbReference type="Proteomes" id="UP000252405"/>
    </source>
</evidence>
<dbReference type="GO" id="GO:0008929">
    <property type="term" value="F:methylglyoxal synthase activity"/>
    <property type="evidence" value="ECO:0007669"/>
    <property type="project" value="InterPro"/>
</dbReference>
<dbReference type="PANTHER" id="PTHR30492:SF0">
    <property type="entry name" value="METHYLGLYOXAL SYNTHASE"/>
    <property type="match status" value="1"/>
</dbReference>
<dbReference type="AlphaFoldDB" id="A0A368TS95"/>
<feature type="domain" description="DAGKc" evidence="2">
    <location>
        <begin position="1"/>
        <end position="121"/>
    </location>
</feature>
<dbReference type="Proteomes" id="UP000252405">
    <property type="component" value="Unassembled WGS sequence"/>
</dbReference>
<keyword evidence="3" id="KW-0418">Kinase</keyword>
<dbReference type="GO" id="GO:0008654">
    <property type="term" value="P:phospholipid biosynthetic process"/>
    <property type="evidence" value="ECO:0007669"/>
    <property type="project" value="InterPro"/>
</dbReference>
<dbReference type="InterPro" id="IPR001206">
    <property type="entry name" value="Diacylglycerol_kinase_cat_dom"/>
</dbReference>
<dbReference type="Gene3D" id="3.40.50.10330">
    <property type="entry name" value="Probable inorganic polyphosphate/atp-NAD kinase, domain 1"/>
    <property type="match status" value="1"/>
</dbReference>
<keyword evidence="3" id="KW-0808">Transferase</keyword>
<dbReference type="InterPro" id="IPR016064">
    <property type="entry name" value="NAD/diacylglycerol_kinase_sf"/>
</dbReference>
<accession>A0A368TS95</accession>
<sequence length="345" mass="37278">MRDWLIINGKAGDGKRGESFWKAHLNAAGITDFTTRDLTESTWDSDIREGDRILVAGGDGSVNRVASVCVERKTTLAVLPSGTANDFSRNLGLPEDPAELCRLIASGQSADVDVAWIDDRLFLNVAHIGLGTVPAQEASTKHKSLWGRFSYLAVLVQKMSIQRGFHGRIEHDDGVAEGRWLTIAVASGAFFGGGQRIEETRIDDGKLDIVAVRPRSRIRLLMVFLATRLLRQEPRDTSTVIHAKSLQCRIQLQHAKTLTADGEIIGRVTDTTAKTSPGVLKVICRRIVTACPDPAEATGLKQSLLGLLMSSLSGTQQPGGECHPHQAKGGTGKGTQTKADPQTDK</sequence>
<dbReference type="GO" id="GO:0019242">
    <property type="term" value="P:methylglyoxal biosynthetic process"/>
    <property type="evidence" value="ECO:0007669"/>
    <property type="project" value="InterPro"/>
</dbReference>
<dbReference type="SUPFAM" id="SSF111331">
    <property type="entry name" value="NAD kinase/diacylglycerol kinase-like"/>
    <property type="match status" value="1"/>
</dbReference>
<protein>
    <submittedName>
        <fullName evidence="3">Diacylglycerol kinase family lipid kinase</fullName>
    </submittedName>
</protein>
<organism evidence="3 4">
    <name type="scientific">Billgrantia montanilacus</name>
    <dbReference type="NCBI Taxonomy" id="2282305"/>
    <lineage>
        <taxon>Bacteria</taxon>
        <taxon>Pseudomonadati</taxon>
        <taxon>Pseudomonadota</taxon>
        <taxon>Gammaproteobacteria</taxon>
        <taxon>Oceanospirillales</taxon>
        <taxon>Halomonadaceae</taxon>
        <taxon>Billgrantia</taxon>
    </lineage>
</organism>
<dbReference type="GO" id="GO:0005829">
    <property type="term" value="C:cytosol"/>
    <property type="evidence" value="ECO:0007669"/>
    <property type="project" value="TreeGrafter"/>
</dbReference>
<dbReference type="SMART" id="SM00046">
    <property type="entry name" value="DAGKc"/>
    <property type="match status" value="1"/>
</dbReference>
<proteinExistence type="predicted"/>
<reference evidence="3 4" key="1">
    <citation type="submission" date="2018-07" db="EMBL/GenBank/DDBJ databases">
        <title>Halomonas montanilacus sp. nov., isolated from Lake Pengyan on Tibetan Plateau.</title>
        <authorList>
            <person name="Lu H."/>
            <person name="Xing P."/>
            <person name="Wu Q."/>
        </authorList>
    </citation>
    <scope>NUCLEOTIDE SEQUENCE [LARGE SCALE GENOMIC DNA]</scope>
    <source>
        <strain evidence="3 4">PYC7W</strain>
    </source>
</reference>
<evidence type="ECO:0000256" key="1">
    <source>
        <dbReference type="SAM" id="MobiDB-lite"/>
    </source>
</evidence>
<evidence type="ECO:0000313" key="3">
    <source>
        <dbReference type="EMBL" id="RCV87216.1"/>
    </source>
</evidence>
<dbReference type="PANTHER" id="PTHR30492">
    <property type="entry name" value="METHYLGLYOXAL SYNTHASE"/>
    <property type="match status" value="1"/>
</dbReference>
<feature type="region of interest" description="Disordered" evidence="1">
    <location>
        <begin position="315"/>
        <end position="345"/>
    </location>
</feature>